<comment type="caution">
    <text evidence="1">The sequence shown here is derived from an EMBL/GenBank/DDBJ whole genome shotgun (WGS) entry which is preliminary data.</text>
</comment>
<protein>
    <submittedName>
        <fullName evidence="1">Uncharacterized protein</fullName>
    </submittedName>
</protein>
<evidence type="ECO:0000313" key="1">
    <source>
        <dbReference type="EMBL" id="MCC9294072.1"/>
    </source>
</evidence>
<proteinExistence type="predicted"/>
<dbReference type="EMBL" id="JAJJPB010000002">
    <property type="protein sequence ID" value="MCC9294072.1"/>
    <property type="molecule type" value="Genomic_DNA"/>
</dbReference>
<keyword evidence="2" id="KW-1185">Reference proteome</keyword>
<sequence length="51" mass="5742">MLKFKSAALLLKLIVEIPNTTAKNKDNIILLLFFTLCFYPGDSNRAVTLID</sequence>
<organism evidence="1 2">
    <name type="scientific">Clostridium aromativorans</name>
    <dbReference type="NCBI Taxonomy" id="2836848"/>
    <lineage>
        <taxon>Bacteria</taxon>
        <taxon>Bacillati</taxon>
        <taxon>Bacillota</taxon>
        <taxon>Clostridia</taxon>
        <taxon>Eubacteriales</taxon>
        <taxon>Clostridiaceae</taxon>
        <taxon>Clostridium</taxon>
    </lineage>
</organism>
<accession>A0ABS8N2Q0</accession>
<dbReference type="Proteomes" id="UP001165422">
    <property type="component" value="Unassembled WGS sequence"/>
</dbReference>
<reference evidence="1" key="1">
    <citation type="submission" date="2021-11" db="EMBL/GenBank/DDBJ databases">
        <authorList>
            <person name="Qingchun L."/>
            <person name="Dong Z."/>
            <person name="Zongwei Q."/>
            <person name="Jia Z."/>
            <person name="Duotao L."/>
        </authorList>
    </citation>
    <scope>NUCLEOTIDE SEQUENCE</scope>
    <source>
        <strain evidence="1">WLY-B-L2</strain>
    </source>
</reference>
<gene>
    <name evidence="1" type="ORF">LN736_04200</name>
</gene>
<evidence type="ECO:0000313" key="2">
    <source>
        <dbReference type="Proteomes" id="UP001165422"/>
    </source>
</evidence>
<name>A0ABS8N2Q0_9CLOT</name>